<gene>
    <name evidence="3" type="ORF">MZO42_08630</name>
</gene>
<dbReference type="PANTHER" id="PTHR43391:SF86">
    <property type="entry name" value="SHORT-CHAIN DEHYDROGENASE_REDUCTASE FAMILY PROTEIN"/>
    <property type="match status" value="1"/>
</dbReference>
<comment type="similarity">
    <text evidence="1">Belongs to the short-chain dehydrogenases/reductases (SDR) family.</text>
</comment>
<sequence length="80" mass="8136">MPLSPHGFPQGQRMGPHGDVNITGVLYGITAALPIMLEQGEGQVINVSSIGGHAVDPTTAVYCATKLAVRAISDGPPAGE</sequence>
<dbReference type="InterPro" id="IPR036291">
    <property type="entry name" value="NAD(P)-bd_dom_sf"/>
</dbReference>
<dbReference type="Pfam" id="PF00106">
    <property type="entry name" value="adh_short"/>
    <property type="match status" value="1"/>
</dbReference>
<organism evidence="3">
    <name type="scientific">Sphingomonas psychrotolerans</name>
    <dbReference type="NCBI Taxonomy" id="1327635"/>
    <lineage>
        <taxon>Bacteria</taxon>
        <taxon>Pseudomonadati</taxon>
        <taxon>Pseudomonadota</taxon>
        <taxon>Alphaproteobacteria</taxon>
        <taxon>Sphingomonadales</taxon>
        <taxon>Sphingomonadaceae</taxon>
        <taxon>Sphingomonas</taxon>
    </lineage>
</organism>
<comment type="caution">
    <text evidence="3">The sequence shown here is derived from an EMBL/GenBank/DDBJ whole genome shotgun (WGS) entry which is preliminary data.</text>
</comment>
<evidence type="ECO:0000256" key="1">
    <source>
        <dbReference type="ARBA" id="ARBA00006484"/>
    </source>
</evidence>
<name>A0ABU3N4R3_9SPHN</name>
<dbReference type="SUPFAM" id="SSF51735">
    <property type="entry name" value="NAD(P)-binding Rossmann-fold domains"/>
    <property type="match status" value="1"/>
</dbReference>
<keyword evidence="2" id="KW-0560">Oxidoreductase</keyword>
<dbReference type="Gene3D" id="3.40.50.720">
    <property type="entry name" value="NAD(P)-binding Rossmann-like Domain"/>
    <property type="match status" value="1"/>
</dbReference>
<dbReference type="EMBL" id="JALMLT010000002">
    <property type="protein sequence ID" value="MDT8758762.1"/>
    <property type="molecule type" value="Genomic_DNA"/>
</dbReference>
<dbReference type="PANTHER" id="PTHR43391">
    <property type="entry name" value="RETINOL DEHYDROGENASE-RELATED"/>
    <property type="match status" value="1"/>
</dbReference>
<evidence type="ECO:0000313" key="3">
    <source>
        <dbReference type="EMBL" id="MDT8758762.1"/>
    </source>
</evidence>
<protein>
    <submittedName>
        <fullName evidence="3">SDR family NAD(P)-dependent oxidoreductase</fullName>
    </submittedName>
</protein>
<accession>A0ABU3N4R3</accession>
<reference evidence="3" key="1">
    <citation type="submission" date="2022-04" db="EMBL/GenBank/DDBJ databases">
        <title>Tomato heritable bacteria conferring resistance against bacterial wilt.</title>
        <authorList>
            <person name="Yin J."/>
        </authorList>
    </citation>
    <scope>NUCLEOTIDE SEQUENCE</scope>
    <source>
        <strain evidence="3">Cra20</strain>
    </source>
</reference>
<evidence type="ECO:0000256" key="2">
    <source>
        <dbReference type="ARBA" id="ARBA00023002"/>
    </source>
</evidence>
<proteinExistence type="inferred from homology"/>
<dbReference type="InterPro" id="IPR002347">
    <property type="entry name" value="SDR_fam"/>
</dbReference>